<evidence type="ECO:0000256" key="1">
    <source>
        <dbReference type="ARBA" id="ARBA00023186"/>
    </source>
</evidence>
<dbReference type="PROSITE" id="PS50076">
    <property type="entry name" value="DNAJ_2"/>
    <property type="match status" value="1"/>
</dbReference>
<evidence type="ECO:0000313" key="5">
    <source>
        <dbReference type="Proteomes" id="UP000689195"/>
    </source>
</evidence>
<keyword evidence="5" id="KW-1185">Reference proteome</keyword>
<protein>
    <recommendedName>
        <fullName evidence="3">J domain-containing protein</fullName>
    </recommendedName>
</protein>
<dbReference type="GO" id="GO:0005783">
    <property type="term" value="C:endoplasmic reticulum"/>
    <property type="evidence" value="ECO:0007669"/>
    <property type="project" value="TreeGrafter"/>
</dbReference>
<dbReference type="Proteomes" id="UP000689195">
    <property type="component" value="Unassembled WGS sequence"/>
</dbReference>
<feature type="domain" description="J" evidence="3">
    <location>
        <begin position="78"/>
        <end position="142"/>
    </location>
</feature>
<dbReference type="GO" id="GO:0051787">
    <property type="term" value="F:misfolded protein binding"/>
    <property type="evidence" value="ECO:0007669"/>
    <property type="project" value="TreeGrafter"/>
</dbReference>
<dbReference type="Pfam" id="PF00226">
    <property type="entry name" value="DnaJ"/>
    <property type="match status" value="1"/>
</dbReference>
<name>A0A8S1X9I0_9CILI</name>
<reference evidence="4" key="1">
    <citation type="submission" date="2021-01" db="EMBL/GenBank/DDBJ databases">
        <authorList>
            <consortium name="Genoscope - CEA"/>
            <person name="William W."/>
        </authorList>
    </citation>
    <scope>NUCLEOTIDE SEQUENCE</scope>
</reference>
<dbReference type="EMBL" id="CAJJDO010000116">
    <property type="protein sequence ID" value="CAD8197655.1"/>
    <property type="molecule type" value="Genomic_DNA"/>
</dbReference>
<dbReference type="AlphaFoldDB" id="A0A8S1X9I0"/>
<evidence type="ECO:0000259" key="3">
    <source>
        <dbReference type="PROSITE" id="PS50076"/>
    </source>
</evidence>
<dbReference type="InterPro" id="IPR001623">
    <property type="entry name" value="DnaJ_domain"/>
</dbReference>
<evidence type="ECO:0000313" key="4">
    <source>
        <dbReference type="EMBL" id="CAD8197655.1"/>
    </source>
</evidence>
<keyword evidence="2" id="KW-1133">Transmembrane helix</keyword>
<keyword evidence="2" id="KW-0812">Transmembrane</keyword>
<comment type="caution">
    <text evidence="4">The sequence shown here is derived from an EMBL/GenBank/DDBJ whole genome shotgun (WGS) entry which is preliminary data.</text>
</comment>
<proteinExistence type="predicted"/>
<dbReference type="GO" id="GO:0036503">
    <property type="term" value="P:ERAD pathway"/>
    <property type="evidence" value="ECO:0007669"/>
    <property type="project" value="TreeGrafter"/>
</dbReference>
<keyword evidence="1" id="KW-0143">Chaperone</keyword>
<dbReference type="SMART" id="SM00271">
    <property type="entry name" value="DnaJ"/>
    <property type="match status" value="1"/>
</dbReference>
<accession>A0A8S1X9I0</accession>
<keyword evidence="2" id="KW-0472">Membrane</keyword>
<gene>
    <name evidence="4" type="ORF">PPENT_87.1.T1160043</name>
</gene>
<dbReference type="PANTHER" id="PTHR44360">
    <property type="entry name" value="DNAJ HOMOLOG SUBFAMILY B MEMBER 9"/>
    <property type="match status" value="1"/>
</dbReference>
<dbReference type="GO" id="GO:0051087">
    <property type="term" value="F:protein-folding chaperone binding"/>
    <property type="evidence" value="ECO:0007669"/>
    <property type="project" value="TreeGrafter"/>
</dbReference>
<dbReference type="OrthoDB" id="10250354at2759"/>
<dbReference type="InterPro" id="IPR051948">
    <property type="entry name" value="Hsp70_co-chaperone_J-domain"/>
</dbReference>
<evidence type="ECO:0000256" key="2">
    <source>
        <dbReference type="SAM" id="Phobius"/>
    </source>
</evidence>
<feature type="transmembrane region" description="Helical" evidence="2">
    <location>
        <begin position="47"/>
        <end position="66"/>
    </location>
</feature>
<dbReference type="PANTHER" id="PTHR44360:SF1">
    <property type="entry name" value="DNAJ HOMOLOG SUBFAMILY B MEMBER 9"/>
    <property type="match status" value="1"/>
</dbReference>
<sequence length="202" mass="24660">MNNEVRKQEYEYFDYQQLKYGKINRLPLKINKFIECREKQQVVQKESLSLIIFIIIKFVPEFLWFIQGCSDGIIIMKNHYDTLGLERDAKPNQIKSAYHKLALQWHPDKNSDFGATHQFNQINEAYTTLSKEELKQKYDRNLQTRDNFYELLNQMKYQQEEPNLKYDIRDDFISKEDREFIRNFSNKQETEQIKKKRIRKKK</sequence>
<dbReference type="CDD" id="cd06257">
    <property type="entry name" value="DnaJ"/>
    <property type="match status" value="1"/>
</dbReference>
<organism evidence="4 5">
    <name type="scientific">Paramecium pentaurelia</name>
    <dbReference type="NCBI Taxonomy" id="43138"/>
    <lineage>
        <taxon>Eukaryota</taxon>
        <taxon>Sar</taxon>
        <taxon>Alveolata</taxon>
        <taxon>Ciliophora</taxon>
        <taxon>Intramacronucleata</taxon>
        <taxon>Oligohymenophorea</taxon>
        <taxon>Peniculida</taxon>
        <taxon>Parameciidae</taxon>
        <taxon>Paramecium</taxon>
    </lineage>
</organism>